<sequence length="77" mass="8008">MKKLMMMIALVGVVSFATAQDGKEATKKETAKSCCSKDAKSTSSADKKACCQKPAAGEKKACCKDGDKAKASATKTK</sequence>
<feature type="region of interest" description="Disordered" evidence="1">
    <location>
        <begin position="21"/>
        <end position="47"/>
    </location>
</feature>
<dbReference type="Proteomes" id="UP000007590">
    <property type="component" value="Chromosome"/>
</dbReference>
<reference evidence="3" key="1">
    <citation type="submission" date="2012-02" db="EMBL/GenBank/DDBJ databases">
        <title>The complete genome of Solitalea canadensis DSM 3403.</title>
        <authorList>
            <consortium name="US DOE Joint Genome Institute (JGI-PGF)"/>
            <person name="Lucas S."/>
            <person name="Copeland A."/>
            <person name="Lapidus A."/>
            <person name="Glavina del Rio T."/>
            <person name="Dalin E."/>
            <person name="Tice H."/>
            <person name="Bruce D."/>
            <person name="Goodwin L."/>
            <person name="Pitluck S."/>
            <person name="Peters L."/>
            <person name="Ovchinnikova G."/>
            <person name="Lu M."/>
            <person name="Kyrpides N."/>
            <person name="Mavromatis K."/>
            <person name="Ivanova N."/>
            <person name="Brettin T."/>
            <person name="Detter J.C."/>
            <person name="Han C."/>
            <person name="Larimer F."/>
            <person name="Land M."/>
            <person name="Hauser L."/>
            <person name="Markowitz V."/>
            <person name="Cheng J.-F."/>
            <person name="Hugenholtz P."/>
            <person name="Woyke T."/>
            <person name="Wu D."/>
            <person name="Spring S."/>
            <person name="Schroeder M."/>
            <person name="Kopitz M."/>
            <person name="Brambilla E."/>
            <person name="Klenk H.-P."/>
            <person name="Eisen J.A."/>
        </authorList>
    </citation>
    <scope>NUCLEOTIDE SEQUENCE</scope>
    <source>
        <strain evidence="3">DSM 3403</strain>
    </source>
</reference>
<dbReference type="EMBL" id="CP003349">
    <property type="protein sequence ID" value="AFD08898.1"/>
    <property type="molecule type" value="Genomic_DNA"/>
</dbReference>
<feature type="chain" id="PRO_5003615062" evidence="2">
    <location>
        <begin position="20"/>
        <end position="77"/>
    </location>
</feature>
<gene>
    <name evidence="3" type="ordered locus">Solca_3903</name>
</gene>
<dbReference type="KEGG" id="scn:Solca_3903"/>
<evidence type="ECO:0000313" key="4">
    <source>
        <dbReference type="Proteomes" id="UP000007590"/>
    </source>
</evidence>
<accession>H8KLL1</accession>
<dbReference type="STRING" id="929556.Solca_3903"/>
<organism evidence="3 4">
    <name type="scientific">Solitalea canadensis (strain ATCC 29591 / DSM 3403 / JCM 21819 / LMG 8368 / NBRC 15130 / NCIMB 12057 / USAM 9D)</name>
    <name type="common">Flexibacter canadensis</name>
    <dbReference type="NCBI Taxonomy" id="929556"/>
    <lineage>
        <taxon>Bacteria</taxon>
        <taxon>Pseudomonadati</taxon>
        <taxon>Bacteroidota</taxon>
        <taxon>Sphingobacteriia</taxon>
        <taxon>Sphingobacteriales</taxon>
        <taxon>Sphingobacteriaceae</taxon>
        <taxon>Solitalea</taxon>
    </lineage>
</organism>
<feature type="signal peptide" evidence="2">
    <location>
        <begin position="1"/>
        <end position="19"/>
    </location>
</feature>
<keyword evidence="2" id="KW-0732">Signal</keyword>
<evidence type="ECO:0000313" key="3">
    <source>
        <dbReference type="EMBL" id="AFD08898.1"/>
    </source>
</evidence>
<protein>
    <submittedName>
        <fullName evidence="3">Uncharacterized protein</fullName>
    </submittedName>
</protein>
<name>H8KLL1_SOLCM</name>
<dbReference type="HOGENOM" id="CLU_2636153_0_0_10"/>
<dbReference type="RefSeq" id="WP_014682121.1">
    <property type="nucleotide sequence ID" value="NC_017770.1"/>
</dbReference>
<dbReference type="AlphaFoldDB" id="H8KLL1"/>
<proteinExistence type="predicted"/>
<evidence type="ECO:0000256" key="1">
    <source>
        <dbReference type="SAM" id="MobiDB-lite"/>
    </source>
</evidence>
<keyword evidence="4" id="KW-1185">Reference proteome</keyword>
<evidence type="ECO:0000256" key="2">
    <source>
        <dbReference type="SAM" id="SignalP"/>
    </source>
</evidence>